<dbReference type="PROSITE" id="PS51837">
    <property type="entry name" value="LITAF"/>
    <property type="match status" value="1"/>
</dbReference>
<evidence type="ECO:0000256" key="5">
    <source>
        <dbReference type="ARBA" id="ARBA00022723"/>
    </source>
</evidence>
<evidence type="ECO:0000256" key="7">
    <source>
        <dbReference type="ARBA" id="ARBA00023136"/>
    </source>
</evidence>
<dbReference type="SMART" id="SM00714">
    <property type="entry name" value="LITAF"/>
    <property type="match status" value="1"/>
</dbReference>
<keyword evidence="7 9" id="KW-0472">Membrane</keyword>
<evidence type="ECO:0000256" key="2">
    <source>
        <dbReference type="ARBA" id="ARBA00004481"/>
    </source>
</evidence>
<comment type="similarity">
    <text evidence="4">Belongs to the CDIP1/LITAF family.</text>
</comment>
<evidence type="ECO:0000256" key="8">
    <source>
        <dbReference type="SAM" id="MobiDB-lite"/>
    </source>
</evidence>
<sequence length="128" mass="13808">MQKDAPPPYSPNAPGFVPNQQPGMYPPGAYPPPPHAGPPPVTVGHTVIVTTAPRPLGPNPAHTTCPYCHADIITSVETEASTKTHLFALLLCLFVCWPCVCLPYCMDSCLDKKHYCPNCKAYLGTYAE</sequence>
<dbReference type="Pfam" id="PF10601">
    <property type="entry name" value="zf-LITAF-like"/>
    <property type="match status" value="1"/>
</dbReference>
<evidence type="ECO:0000256" key="3">
    <source>
        <dbReference type="ARBA" id="ARBA00004630"/>
    </source>
</evidence>
<reference evidence="12" key="1">
    <citation type="submission" date="2025-08" db="UniProtKB">
        <authorList>
            <consortium name="RefSeq"/>
        </authorList>
    </citation>
    <scope>IDENTIFICATION</scope>
    <source>
        <tissue evidence="12">Gonads</tissue>
    </source>
</reference>
<feature type="transmembrane region" description="Helical" evidence="9">
    <location>
        <begin position="86"/>
        <end position="105"/>
    </location>
</feature>
<comment type="subcellular location">
    <subcellularLocation>
        <location evidence="2">Endosome membrane</location>
        <topology evidence="2">Peripheral membrane protein</topology>
    </subcellularLocation>
    <subcellularLocation>
        <location evidence="1">Late endosome membrane</location>
    </subcellularLocation>
    <subcellularLocation>
        <location evidence="3">Lysosome membrane</location>
        <topology evidence="3">Peripheral membrane protein</topology>
        <orientation evidence="3">Cytoplasmic side</orientation>
    </subcellularLocation>
</comment>
<evidence type="ECO:0000256" key="6">
    <source>
        <dbReference type="ARBA" id="ARBA00022833"/>
    </source>
</evidence>
<proteinExistence type="inferred from homology"/>
<feature type="domain" description="LITAF" evidence="10">
    <location>
        <begin position="45"/>
        <end position="128"/>
    </location>
</feature>
<dbReference type="GO" id="GO:0008270">
    <property type="term" value="F:zinc ion binding"/>
    <property type="evidence" value="ECO:0007669"/>
    <property type="project" value="TreeGrafter"/>
</dbReference>
<dbReference type="InParanoid" id="A0A6J2YTN9"/>
<dbReference type="GO" id="GO:0031902">
    <property type="term" value="C:late endosome membrane"/>
    <property type="evidence" value="ECO:0007669"/>
    <property type="project" value="UniProtKB-SubCell"/>
</dbReference>
<evidence type="ECO:0000313" key="12">
    <source>
        <dbReference type="RefSeq" id="XP_030766180.1"/>
    </source>
</evidence>
<dbReference type="FunCoup" id="A0A6J2YTN9">
    <property type="interactions" value="77"/>
</dbReference>
<keyword evidence="5" id="KW-0479">Metal-binding</keyword>
<feature type="region of interest" description="Disordered" evidence="8">
    <location>
        <begin position="1"/>
        <end position="42"/>
    </location>
</feature>
<dbReference type="PANTHER" id="PTHR23292">
    <property type="entry name" value="LIPOPOLYSACCHARIDE-INDUCED TUMOR NECROSIS FACTOR-ALPHA FACTOR"/>
    <property type="match status" value="1"/>
</dbReference>
<name>A0A6J2YTN9_SITOR</name>
<dbReference type="AlphaFoldDB" id="A0A6J2YTN9"/>
<evidence type="ECO:0000256" key="9">
    <source>
        <dbReference type="SAM" id="Phobius"/>
    </source>
</evidence>
<dbReference type="GO" id="GO:0005765">
    <property type="term" value="C:lysosomal membrane"/>
    <property type="evidence" value="ECO:0007669"/>
    <property type="project" value="UniProtKB-SubCell"/>
</dbReference>
<protein>
    <submittedName>
        <fullName evidence="12">Lipopolysaccharide-induced tumor necrosis factor-alpha factor homolog</fullName>
    </submittedName>
</protein>
<keyword evidence="6" id="KW-0862">Zinc</keyword>
<keyword evidence="9" id="KW-0812">Transmembrane</keyword>
<organism evidence="11 12">
    <name type="scientific">Sitophilus oryzae</name>
    <name type="common">Rice weevil</name>
    <name type="synonym">Curculio oryzae</name>
    <dbReference type="NCBI Taxonomy" id="7048"/>
    <lineage>
        <taxon>Eukaryota</taxon>
        <taxon>Metazoa</taxon>
        <taxon>Ecdysozoa</taxon>
        <taxon>Arthropoda</taxon>
        <taxon>Hexapoda</taxon>
        <taxon>Insecta</taxon>
        <taxon>Pterygota</taxon>
        <taxon>Neoptera</taxon>
        <taxon>Endopterygota</taxon>
        <taxon>Coleoptera</taxon>
        <taxon>Polyphaga</taxon>
        <taxon>Cucujiformia</taxon>
        <taxon>Curculionidae</taxon>
        <taxon>Dryophthorinae</taxon>
        <taxon>Sitophilus</taxon>
    </lineage>
</organism>
<dbReference type="RefSeq" id="XP_030766180.1">
    <property type="nucleotide sequence ID" value="XM_030910320.1"/>
</dbReference>
<feature type="compositionally biased region" description="Pro residues" evidence="8">
    <location>
        <begin position="24"/>
        <end position="41"/>
    </location>
</feature>
<dbReference type="KEGG" id="soy:115890159"/>
<accession>A0A6J2YTN9</accession>
<gene>
    <name evidence="12" type="primary">LOC115890159</name>
</gene>
<evidence type="ECO:0000259" key="10">
    <source>
        <dbReference type="PROSITE" id="PS51837"/>
    </source>
</evidence>
<evidence type="ECO:0000256" key="1">
    <source>
        <dbReference type="ARBA" id="ARBA00004414"/>
    </source>
</evidence>
<evidence type="ECO:0000313" key="11">
    <source>
        <dbReference type="Proteomes" id="UP000504635"/>
    </source>
</evidence>
<keyword evidence="9" id="KW-1133">Transmembrane helix</keyword>
<dbReference type="InterPro" id="IPR037519">
    <property type="entry name" value="LITAF_fam"/>
</dbReference>
<evidence type="ECO:0000256" key="4">
    <source>
        <dbReference type="ARBA" id="ARBA00005975"/>
    </source>
</evidence>
<dbReference type="Proteomes" id="UP000504635">
    <property type="component" value="Unplaced"/>
</dbReference>
<dbReference type="PANTHER" id="PTHR23292:SF14">
    <property type="entry name" value="FI16615P1-RELATED"/>
    <property type="match status" value="1"/>
</dbReference>
<keyword evidence="11" id="KW-1185">Reference proteome</keyword>
<dbReference type="GeneID" id="115890159"/>
<feature type="compositionally biased region" description="Pro residues" evidence="8">
    <location>
        <begin position="1"/>
        <end position="11"/>
    </location>
</feature>
<dbReference type="OrthoDB" id="5599753at2759"/>
<dbReference type="InterPro" id="IPR006629">
    <property type="entry name" value="LITAF"/>
</dbReference>